<dbReference type="EMBL" id="VSRR010124437">
    <property type="protein sequence ID" value="MPD00786.1"/>
    <property type="molecule type" value="Genomic_DNA"/>
</dbReference>
<keyword evidence="2" id="KW-1133">Transmembrane helix</keyword>
<evidence type="ECO:0000256" key="1">
    <source>
        <dbReference type="SAM" id="MobiDB-lite"/>
    </source>
</evidence>
<organism evidence="3 4">
    <name type="scientific">Portunus trituberculatus</name>
    <name type="common">Swimming crab</name>
    <name type="synonym">Neptunus trituberculatus</name>
    <dbReference type="NCBI Taxonomy" id="210409"/>
    <lineage>
        <taxon>Eukaryota</taxon>
        <taxon>Metazoa</taxon>
        <taxon>Ecdysozoa</taxon>
        <taxon>Arthropoda</taxon>
        <taxon>Crustacea</taxon>
        <taxon>Multicrustacea</taxon>
        <taxon>Malacostraca</taxon>
        <taxon>Eumalacostraca</taxon>
        <taxon>Eucarida</taxon>
        <taxon>Decapoda</taxon>
        <taxon>Pleocyemata</taxon>
        <taxon>Brachyura</taxon>
        <taxon>Eubrachyura</taxon>
        <taxon>Portunoidea</taxon>
        <taxon>Portunidae</taxon>
        <taxon>Portuninae</taxon>
        <taxon>Portunus</taxon>
    </lineage>
</organism>
<sequence>MSQSSQRDQGKARQGSHQPSRLFYPARPSQPLITQATSPRRARSSVKSRGVLTCLHVFLFLCVCLCVCVYLCCVAVR</sequence>
<evidence type="ECO:0000256" key="2">
    <source>
        <dbReference type="SAM" id="Phobius"/>
    </source>
</evidence>
<proteinExistence type="predicted"/>
<reference evidence="3 4" key="1">
    <citation type="submission" date="2019-05" db="EMBL/GenBank/DDBJ databases">
        <title>Another draft genome of Portunus trituberculatus and its Hox gene families provides insights of decapod evolution.</title>
        <authorList>
            <person name="Jeong J.-H."/>
            <person name="Song I."/>
            <person name="Kim S."/>
            <person name="Choi T."/>
            <person name="Kim D."/>
            <person name="Ryu S."/>
            <person name="Kim W."/>
        </authorList>
    </citation>
    <scope>NUCLEOTIDE SEQUENCE [LARGE SCALE GENOMIC DNA]</scope>
    <source>
        <tissue evidence="3">Muscle</tissue>
    </source>
</reference>
<evidence type="ECO:0000313" key="4">
    <source>
        <dbReference type="Proteomes" id="UP000324222"/>
    </source>
</evidence>
<protein>
    <submittedName>
        <fullName evidence="3">Uncharacterized protein</fullName>
    </submittedName>
</protein>
<comment type="caution">
    <text evidence="3">The sequence shown here is derived from an EMBL/GenBank/DDBJ whole genome shotgun (WGS) entry which is preliminary data.</text>
</comment>
<dbReference type="AlphaFoldDB" id="A0A5B7K1M4"/>
<keyword evidence="2" id="KW-0472">Membrane</keyword>
<name>A0A5B7K1M4_PORTR</name>
<feature type="transmembrane region" description="Helical" evidence="2">
    <location>
        <begin position="50"/>
        <end position="76"/>
    </location>
</feature>
<gene>
    <name evidence="3" type="ORF">E2C01_096285</name>
</gene>
<accession>A0A5B7K1M4</accession>
<feature type="region of interest" description="Disordered" evidence="1">
    <location>
        <begin position="1"/>
        <end position="25"/>
    </location>
</feature>
<dbReference type="Proteomes" id="UP000324222">
    <property type="component" value="Unassembled WGS sequence"/>
</dbReference>
<keyword evidence="4" id="KW-1185">Reference proteome</keyword>
<keyword evidence="2" id="KW-0812">Transmembrane</keyword>
<evidence type="ECO:0000313" key="3">
    <source>
        <dbReference type="EMBL" id="MPD00786.1"/>
    </source>
</evidence>